<reference evidence="1 2" key="1">
    <citation type="submission" date="2019-07" db="EMBL/GenBank/DDBJ databases">
        <title>Complete Genome Sequence of Leptotrichia wadei Strain JMUB3936.</title>
        <authorList>
            <person name="Watanabe S."/>
            <person name="Cui L."/>
        </authorList>
    </citation>
    <scope>NUCLEOTIDE SEQUENCE [LARGE SCALE GENOMIC DNA]</scope>
    <source>
        <strain evidence="1 2">JMUB3936</strain>
    </source>
</reference>
<dbReference type="Proteomes" id="UP000321944">
    <property type="component" value="Chromosome"/>
</dbReference>
<protein>
    <submittedName>
        <fullName evidence="1">Uncharacterized protein</fullName>
    </submittedName>
</protein>
<gene>
    <name evidence="1" type="ORF">JMUB3936_1358</name>
</gene>
<evidence type="ECO:0000313" key="1">
    <source>
        <dbReference type="EMBL" id="BBM55074.1"/>
    </source>
</evidence>
<dbReference type="InterPro" id="IPR036614">
    <property type="entry name" value="RusA-like_sf"/>
</dbReference>
<dbReference type="SUPFAM" id="SSF103084">
    <property type="entry name" value="Holliday junction resolvase RusA"/>
    <property type="match status" value="1"/>
</dbReference>
<dbReference type="Gene3D" id="3.30.1330.70">
    <property type="entry name" value="Holliday junction resolvase RusA"/>
    <property type="match status" value="1"/>
</dbReference>
<dbReference type="OrthoDB" id="2087700at2"/>
<dbReference type="RefSeq" id="WP_147003790.1">
    <property type="nucleotide sequence ID" value="NZ_AP019841.1"/>
</dbReference>
<sequence>MVIRLELPVYWNVNKKQQTLIGMNWYQRANGFQINEVKKAYHELIRLKLLSNKEKIKGSYQVRYKYFYKNDNSDLKNVTSVIDKFFNDALQELGIVKNDNVKYFKESIDRVGGMDKKNPRVEIEVEEIKK</sequence>
<dbReference type="AlphaFoldDB" id="A0A510KTW8"/>
<accession>A0A510KTW8</accession>
<dbReference type="GO" id="GO:0006281">
    <property type="term" value="P:DNA repair"/>
    <property type="evidence" value="ECO:0007669"/>
    <property type="project" value="InterPro"/>
</dbReference>
<proteinExistence type="predicted"/>
<dbReference type="GO" id="GO:0006310">
    <property type="term" value="P:DNA recombination"/>
    <property type="evidence" value="ECO:0007669"/>
    <property type="project" value="InterPro"/>
</dbReference>
<name>A0A510KTW8_9FUSO</name>
<dbReference type="GO" id="GO:0000287">
    <property type="term" value="F:magnesium ion binding"/>
    <property type="evidence" value="ECO:0007669"/>
    <property type="project" value="InterPro"/>
</dbReference>
<dbReference type="EMBL" id="AP019841">
    <property type="protein sequence ID" value="BBM55074.1"/>
    <property type="molecule type" value="Genomic_DNA"/>
</dbReference>
<evidence type="ECO:0000313" key="2">
    <source>
        <dbReference type="Proteomes" id="UP000321944"/>
    </source>
</evidence>
<organism evidence="1 2">
    <name type="scientific">Leptotrichia wadei</name>
    <dbReference type="NCBI Taxonomy" id="157687"/>
    <lineage>
        <taxon>Bacteria</taxon>
        <taxon>Fusobacteriati</taxon>
        <taxon>Fusobacteriota</taxon>
        <taxon>Fusobacteriia</taxon>
        <taxon>Fusobacteriales</taxon>
        <taxon>Leptotrichiaceae</taxon>
        <taxon>Leptotrichia</taxon>
    </lineage>
</organism>